<evidence type="ECO:0000256" key="2">
    <source>
        <dbReference type="ARBA" id="ARBA00022692"/>
    </source>
</evidence>
<keyword evidence="2 6" id="KW-0812">Transmembrane</keyword>
<name>A0A537JPN3_9BACT</name>
<feature type="compositionally biased region" description="Basic and acidic residues" evidence="5">
    <location>
        <begin position="1"/>
        <end position="12"/>
    </location>
</feature>
<dbReference type="PANTHER" id="PTHR37422:SF13">
    <property type="entry name" value="LIPOPOLYSACCHARIDE BIOSYNTHESIS PROTEIN PA4999-RELATED"/>
    <property type="match status" value="1"/>
</dbReference>
<dbReference type="PANTHER" id="PTHR37422">
    <property type="entry name" value="TEICHURONIC ACID BIOSYNTHESIS PROTEIN TUAE"/>
    <property type="match status" value="1"/>
</dbReference>
<feature type="transmembrane region" description="Helical" evidence="6">
    <location>
        <begin position="263"/>
        <end position="279"/>
    </location>
</feature>
<keyword evidence="4 6" id="KW-0472">Membrane</keyword>
<proteinExistence type="predicted"/>
<reference evidence="8 9" key="1">
    <citation type="journal article" date="2019" name="Nat. Microbiol.">
        <title>Mediterranean grassland soil C-N compound turnover is dependent on rainfall and depth, and is mediated by genomically divergent microorganisms.</title>
        <authorList>
            <person name="Diamond S."/>
            <person name="Andeer P.F."/>
            <person name="Li Z."/>
            <person name="Crits-Christoph A."/>
            <person name="Burstein D."/>
            <person name="Anantharaman K."/>
            <person name="Lane K.R."/>
            <person name="Thomas B.C."/>
            <person name="Pan C."/>
            <person name="Northen T.R."/>
            <person name="Banfield J.F."/>
        </authorList>
    </citation>
    <scope>NUCLEOTIDE SEQUENCE [LARGE SCALE GENOMIC DNA]</scope>
    <source>
        <strain evidence="8">NP_7</strain>
    </source>
</reference>
<dbReference type="Proteomes" id="UP000320048">
    <property type="component" value="Unassembled WGS sequence"/>
</dbReference>
<comment type="subcellular location">
    <subcellularLocation>
        <location evidence="1">Membrane</location>
        <topology evidence="1">Multi-pass membrane protein</topology>
    </subcellularLocation>
</comment>
<dbReference type="AlphaFoldDB" id="A0A537JPN3"/>
<accession>A0A537JPN3</accession>
<dbReference type="EMBL" id="VBAO01000001">
    <property type="protein sequence ID" value="TMI85136.1"/>
    <property type="molecule type" value="Genomic_DNA"/>
</dbReference>
<dbReference type="InterPro" id="IPR051533">
    <property type="entry name" value="WaaL-like"/>
</dbReference>
<organism evidence="8 9">
    <name type="scientific">Candidatus Segetimicrobium genomatis</name>
    <dbReference type="NCBI Taxonomy" id="2569760"/>
    <lineage>
        <taxon>Bacteria</taxon>
        <taxon>Bacillati</taxon>
        <taxon>Candidatus Sysuimicrobiota</taxon>
        <taxon>Candidatus Sysuimicrobiia</taxon>
        <taxon>Candidatus Sysuimicrobiales</taxon>
        <taxon>Candidatus Segetimicrobiaceae</taxon>
        <taxon>Candidatus Segetimicrobium</taxon>
    </lineage>
</organism>
<feature type="transmembrane region" description="Helical" evidence="6">
    <location>
        <begin position="175"/>
        <end position="196"/>
    </location>
</feature>
<feature type="transmembrane region" description="Helical" evidence="6">
    <location>
        <begin position="151"/>
        <end position="168"/>
    </location>
</feature>
<feature type="transmembrane region" description="Helical" evidence="6">
    <location>
        <begin position="64"/>
        <end position="82"/>
    </location>
</feature>
<gene>
    <name evidence="8" type="ORF">E6H04_00020</name>
</gene>
<evidence type="ECO:0000256" key="4">
    <source>
        <dbReference type="ARBA" id="ARBA00023136"/>
    </source>
</evidence>
<sequence length="477" mass="50994">MIERRDISEESPKGGGTEPPSPTGGGTPAPRREWWQEDAAGAASRWSEPAAEAQEAPADSAVSFYLLMGFTFILLVAPQRFIPALAQVRIALLTAIGAVAVHLVNRFVHRQPLVVFTRELRIVAVLCGWAIVTVPFSYWPGGSVEVLLSHYFKNVAVFWLIGATVSSVTRLRQVAWGLSLMTIPAAVVGVGEYLSGNLRGGRIVGFVSPMASNPNDLALLVNLVLPFTVALLAINRNTVIRTGLFAILGLDVLAVILTFSRGGFLTLATILSTYAWAWARRGGGRWVVVLVVALAAAPLLPSTYVDRLGTITSVDADPTGSSQERWRDTVAALEFVRAHPIVGAGIGMNSLALNDVRGPSWKPVHNVFLEYAVDLGIPGLVLYLLLFVSCAKSAIVVHRRSAGAVGLRELHSLAEAVRTSLLGFGVAALFHPVAYHTVFYYFGAVAVALRAALVAEEGHRGTPEVAGEPWAPVNTDS</sequence>
<feature type="transmembrane region" description="Helical" evidence="6">
    <location>
        <begin position="416"/>
        <end position="433"/>
    </location>
</feature>
<evidence type="ECO:0000313" key="8">
    <source>
        <dbReference type="EMBL" id="TMI85136.1"/>
    </source>
</evidence>
<evidence type="ECO:0000256" key="6">
    <source>
        <dbReference type="SAM" id="Phobius"/>
    </source>
</evidence>
<evidence type="ECO:0000256" key="3">
    <source>
        <dbReference type="ARBA" id="ARBA00022989"/>
    </source>
</evidence>
<feature type="transmembrane region" description="Helical" evidence="6">
    <location>
        <begin position="216"/>
        <end position="234"/>
    </location>
</feature>
<protein>
    <recommendedName>
        <fullName evidence="7">O-antigen ligase-related domain-containing protein</fullName>
    </recommendedName>
</protein>
<feature type="transmembrane region" description="Helical" evidence="6">
    <location>
        <begin position="88"/>
        <end position="108"/>
    </location>
</feature>
<dbReference type="Pfam" id="PF04932">
    <property type="entry name" value="Wzy_C"/>
    <property type="match status" value="1"/>
</dbReference>
<keyword evidence="3 6" id="KW-1133">Transmembrane helix</keyword>
<feature type="domain" description="O-antigen ligase-related" evidence="7">
    <location>
        <begin position="248"/>
        <end position="384"/>
    </location>
</feature>
<feature type="transmembrane region" description="Helical" evidence="6">
    <location>
        <begin position="286"/>
        <end position="305"/>
    </location>
</feature>
<feature type="compositionally biased region" description="Gly residues" evidence="5">
    <location>
        <begin position="13"/>
        <end position="27"/>
    </location>
</feature>
<evidence type="ECO:0000259" key="7">
    <source>
        <dbReference type="Pfam" id="PF04932"/>
    </source>
</evidence>
<feature type="transmembrane region" description="Helical" evidence="6">
    <location>
        <begin position="375"/>
        <end position="395"/>
    </location>
</feature>
<dbReference type="InterPro" id="IPR007016">
    <property type="entry name" value="O-antigen_ligase-rel_domated"/>
</dbReference>
<evidence type="ECO:0000313" key="9">
    <source>
        <dbReference type="Proteomes" id="UP000320048"/>
    </source>
</evidence>
<feature type="region of interest" description="Disordered" evidence="5">
    <location>
        <begin position="1"/>
        <end position="40"/>
    </location>
</feature>
<evidence type="ECO:0000256" key="1">
    <source>
        <dbReference type="ARBA" id="ARBA00004141"/>
    </source>
</evidence>
<comment type="caution">
    <text evidence="8">The sequence shown here is derived from an EMBL/GenBank/DDBJ whole genome shotgun (WGS) entry which is preliminary data.</text>
</comment>
<evidence type="ECO:0000256" key="5">
    <source>
        <dbReference type="SAM" id="MobiDB-lite"/>
    </source>
</evidence>
<feature type="transmembrane region" description="Helical" evidence="6">
    <location>
        <begin position="239"/>
        <end position="257"/>
    </location>
</feature>
<dbReference type="GO" id="GO:0016020">
    <property type="term" value="C:membrane"/>
    <property type="evidence" value="ECO:0007669"/>
    <property type="project" value="UniProtKB-SubCell"/>
</dbReference>
<feature type="transmembrane region" description="Helical" evidence="6">
    <location>
        <begin position="120"/>
        <end position="139"/>
    </location>
</feature>